<sequence length="582" mass="63357">MSAPTAGQPGLAAFVAFLRQRLERRDDEDHVWLPMSLGFGLIASLAFLVAVFHVEGTIQDDARMFLSWMGRWDDPELLKGDLVADYWYSVSPWLYRAVFRAGWLVGIKPLVFVKILPALLFPLIAYFSYRLLRAMRADPLAAFVATVFVLNVMVRDDIVVSGTPRAFWPLLLLVGLDGLARVRVLQVALAQLLMAGVYPQVALVMAGVIGLSALTPWQRPWIDLGRRRLALVVLAAVATVAGIAPFLLRESQFGPVFTLAEARTIPTFLYGRGRVLGADGSADFLCQTRLGIFAGGCKGLLDPRLYLLVVANGLGPVVLLMRTFRPGPASGARSPLPLYLLVSSLICAALSAAVLFKLHLPSRYASGLLLLPWLATLPVLSDWIRSRLSPQTLIERYSGRTLAIGAGIAALAGVLAVSIVKTGNALPADRELIAAIRSLPKDAVVGGFAEDLNFSPVLTGRSTLFNRELSIAYEKGYYQQVHRRMEIIRDLVLTTDASVLADRMRELPVDALVVTKDTLAQARIPVTFRGFFGAELAEMEARASQNEPTLVARLAPGCTMGVYRDTVMLDAHCLVREAAAAP</sequence>
<dbReference type="AlphaFoldDB" id="A0A562NT92"/>
<feature type="transmembrane region" description="Helical" evidence="1">
    <location>
        <begin position="362"/>
        <end position="380"/>
    </location>
</feature>
<keyword evidence="1" id="KW-0472">Membrane</keyword>
<keyword evidence="1" id="KW-1133">Transmembrane helix</keyword>
<dbReference type="EMBL" id="VLKT01000019">
    <property type="protein sequence ID" value="TWI35389.1"/>
    <property type="molecule type" value="Genomic_DNA"/>
</dbReference>
<protein>
    <recommendedName>
        <fullName evidence="4">Glycosyltransferase RgtA/B/C/D-like domain-containing protein</fullName>
    </recommendedName>
</protein>
<comment type="caution">
    <text evidence="2">The sequence shown here is derived from an EMBL/GenBank/DDBJ whole genome shotgun (WGS) entry which is preliminary data.</text>
</comment>
<keyword evidence="3" id="KW-1185">Reference proteome</keyword>
<evidence type="ECO:0008006" key="4">
    <source>
        <dbReference type="Google" id="ProtNLM"/>
    </source>
</evidence>
<dbReference type="RefSeq" id="WP_145719196.1">
    <property type="nucleotide sequence ID" value="NZ_BSPF01000094.1"/>
</dbReference>
<name>A0A562NT92_9HYPH</name>
<feature type="transmembrane region" description="Helical" evidence="1">
    <location>
        <begin position="110"/>
        <end position="129"/>
    </location>
</feature>
<dbReference type="OrthoDB" id="5443342at2"/>
<evidence type="ECO:0000256" key="1">
    <source>
        <dbReference type="SAM" id="Phobius"/>
    </source>
</evidence>
<feature type="transmembrane region" description="Helical" evidence="1">
    <location>
        <begin position="305"/>
        <end position="324"/>
    </location>
</feature>
<feature type="transmembrane region" description="Helical" evidence="1">
    <location>
        <begin position="401"/>
        <end position="420"/>
    </location>
</feature>
<keyword evidence="1" id="KW-0812">Transmembrane</keyword>
<proteinExistence type="predicted"/>
<feature type="transmembrane region" description="Helical" evidence="1">
    <location>
        <begin position="31"/>
        <end position="54"/>
    </location>
</feature>
<evidence type="ECO:0000313" key="3">
    <source>
        <dbReference type="Proteomes" id="UP000317122"/>
    </source>
</evidence>
<feature type="transmembrane region" description="Helical" evidence="1">
    <location>
        <begin position="229"/>
        <end position="248"/>
    </location>
</feature>
<organism evidence="2 3">
    <name type="scientific">Mesorhizobium tianshanense</name>
    <dbReference type="NCBI Taxonomy" id="39844"/>
    <lineage>
        <taxon>Bacteria</taxon>
        <taxon>Pseudomonadati</taxon>
        <taxon>Pseudomonadota</taxon>
        <taxon>Alphaproteobacteria</taxon>
        <taxon>Hyphomicrobiales</taxon>
        <taxon>Phyllobacteriaceae</taxon>
        <taxon>Mesorhizobium</taxon>
    </lineage>
</organism>
<feature type="transmembrane region" description="Helical" evidence="1">
    <location>
        <begin position="336"/>
        <end position="356"/>
    </location>
</feature>
<dbReference type="Proteomes" id="UP000317122">
    <property type="component" value="Unassembled WGS sequence"/>
</dbReference>
<evidence type="ECO:0000313" key="2">
    <source>
        <dbReference type="EMBL" id="TWI35389.1"/>
    </source>
</evidence>
<feature type="transmembrane region" description="Helical" evidence="1">
    <location>
        <begin position="166"/>
        <end position="185"/>
    </location>
</feature>
<feature type="transmembrane region" description="Helical" evidence="1">
    <location>
        <begin position="197"/>
        <end position="217"/>
    </location>
</feature>
<gene>
    <name evidence="2" type="ORF">IQ26_03370</name>
</gene>
<accession>A0A562NT92</accession>
<feature type="transmembrane region" description="Helical" evidence="1">
    <location>
        <begin position="135"/>
        <end position="154"/>
    </location>
</feature>
<reference evidence="2 3" key="1">
    <citation type="journal article" date="2015" name="Stand. Genomic Sci.">
        <title>Genomic Encyclopedia of Bacterial and Archaeal Type Strains, Phase III: the genomes of soil and plant-associated and newly described type strains.</title>
        <authorList>
            <person name="Whitman W.B."/>
            <person name="Woyke T."/>
            <person name="Klenk H.P."/>
            <person name="Zhou Y."/>
            <person name="Lilburn T.G."/>
            <person name="Beck B.J."/>
            <person name="De Vos P."/>
            <person name="Vandamme P."/>
            <person name="Eisen J.A."/>
            <person name="Garrity G."/>
            <person name="Hugenholtz P."/>
            <person name="Kyrpides N.C."/>
        </authorList>
    </citation>
    <scope>NUCLEOTIDE SEQUENCE [LARGE SCALE GENOMIC DNA]</scope>
    <source>
        <strain evidence="2 3">CGMCC 1.2546</strain>
    </source>
</reference>